<reference evidence="18 19" key="1">
    <citation type="submission" date="2017-10" db="EMBL/GenBank/DDBJ databases">
        <title>Bacillus sp. nov., a halophilic bacterium isolated from a Yangshapao Lake.</title>
        <authorList>
            <person name="Wang H."/>
        </authorList>
    </citation>
    <scope>NUCLEOTIDE SEQUENCE [LARGE SCALE GENOMIC DNA]</scope>
    <source>
        <strain evidence="18 19">YSP-3</strain>
    </source>
</reference>
<dbReference type="InterPro" id="IPR036138">
    <property type="entry name" value="PBP_dimer_sf"/>
</dbReference>
<name>A0A2W0HE43_9BACI</name>
<feature type="region of interest" description="Disordered" evidence="14">
    <location>
        <begin position="672"/>
        <end position="703"/>
    </location>
</feature>
<evidence type="ECO:0000256" key="4">
    <source>
        <dbReference type="ARBA" id="ARBA00007171"/>
    </source>
</evidence>
<dbReference type="UniPathway" id="UPA00219"/>
<evidence type="ECO:0000256" key="8">
    <source>
        <dbReference type="ARBA" id="ARBA00022960"/>
    </source>
</evidence>
<dbReference type="GO" id="GO:0008658">
    <property type="term" value="F:penicillin binding"/>
    <property type="evidence" value="ECO:0007669"/>
    <property type="project" value="InterPro"/>
</dbReference>
<keyword evidence="6" id="KW-1003">Cell membrane</keyword>
<dbReference type="InterPro" id="IPR012338">
    <property type="entry name" value="Beta-lactam/transpept-like"/>
</dbReference>
<dbReference type="EMBL" id="PDOF01000001">
    <property type="protein sequence ID" value="PYZ99206.1"/>
    <property type="molecule type" value="Genomic_DNA"/>
</dbReference>
<dbReference type="GO" id="GO:0005886">
    <property type="term" value="C:plasma membrane"/>
    <property type="evidence" value="ECO:0007669"/>
    <property type="project" value="UniProtKB-SubCell"/>
</dbReference>
<dbReference type="InterPro" id="IPR001460">
    <property type="entry name" value="PCN-bd_Tpept"/>
</dbReference>
<dbReference type="SUPFAM" id="SSF56601">
    <property type="entry name" value="beta-lactamase/transpeptidase-like"/>
    <property type="match status" value="1"/>
</dbReference>
<dbReference type="Proteomes" id="UP000248066">
    <property type="component" value="Unassembled WGS sequence"/>
</dbReference>
<comment type="subcellular location">
    <subcellularLocation>
        <location evidence="2">Cell membrane</location>
    </subcellularLocation>
    <subcellularLocation>
        <location evidence="1">Membrane</location>
        <topology evidence="1">Single-pass membrane protein</topology>
    </subcellularLocation>
</comment>
<comment type="pathway">
    <text evidence="3">Cell wall biogenesis; peptidoglycan biosynthesis.</text>
</comment>
<evidence type="ECO:0000256" key="13">
    <source>
        <dbReference type="ARBA" id="ARBA00034000"/>
    </source>
</evidence>
<evidence type="ECO:0000256" key="15">
    <source>
        <dbReference type="SAM" id="Phobius"/>
    </source>
</evidence>
<evidence type="ECO:0000256" key="14">
    <source>
        <dbReference type="SAM" id="MobiDB-lite"/>
    </source>
</evidence>
<evidence type="ECO:0000256" key="9">
    <source>
        <dbReference type="ARBA" id="ARBA00022984"/>
    </source>
</evidence>
<evidence type="ECO:0000256" key="12">
    <source>
        <dbReference type="ARBA" id="ARBA00023316"/>
    </source>
</evidence>
<sequence length="703" mass="79095">MGKSKSNLKAHVPVRLNILFFVVFILFSALILRLGFVQIVQGEDYQEQLERTINISSPVEAPRGLMYDRYGNVVVDNELQLTVTFTNRRTSSREILETARKLNQYITVEQENPNQRDMRDFFLLINDLSNEEYDVMLELLTVDEPYEVLSFQEQRDLGLDDQEAYEERLRRIGDEQLDLITDEGWEVFGIWREFIAGYNYLPHKVSRGVTYEEAALIMENMEDLPGVDIVRDSARSYPYEDSLRGIFGRVGSIQRESLDQYLANGYNRNDLVGNSYLEQQYESVLRGRSGSLNNYMDRSGEFLRNPEEVQGKRGNDLILGVDMELQQRVEEIVADEISSSAHQFVGDEQAYVVMMDPHTGDVLSMVGHGENVNDSSVTQFATEAGSSIKGATVLTGYETGVFAHGEQIVDRTIDQLPDTPSISSVRALGRINDIQALERSSNIYMAEVGMRLINYIPGVSGTNWGDYVGAYNTLRYYYSQFGLGVETGIDLPSEVTGLKGSTQYPGQMLFLTFGQYDTYTPIQLAQYTSVIANGGYRVAPRLVTEIREPGENKHELGALNKQFEPKVLNRIDMSDQDLARVQQGFYQVMHGSEGTARSYFRNLDYDVAGKTGTAQVTVDGESANNQTLVGYAPYDNPEVAFSIVVPGVQREDAGGIANRIGRDIMEAYFELKDNRPAPGDPSEQLYDDEDLGGINQAEDEEDE</sequence>
<dbReference type="SUPFAM" id="SSF56519">
    <property type="entry name" value="Penicillin binding protein dimerisation domain"/>
    <property type="match status" value="1"/>
</dbReference>
<dbReference type="RefSeq" id="WP_110519774.1">
    <property type="nucleotide sequence ID" value="NZ_PDOF01000001.1"/>
</dbReference>
<dbReference type="GO" id="GO:0009002">
    <property type="term" value="F:serine-type D-Ala-D-Ala carboxypeptidase activity"/>
    <property type="evidence" value="ECO:0007669"/>
    <property type="project" value="UniProtKB-EC"/>
</dbReference>
<dbReference type="PANTHER" id="PTHR30627:SF2">
    <property type="entry name" value="PEPTIDOGLYCAN D,D-TRANSPEPTIDASE MRDA"/>
    <property type="match status" value="1"/>
</dbReference>
<proteinExistence type="inferred from homology"/>
<evidence type="ECO:0000313" key="19">
    <source>
        <dbReference type="Proteomes" id="UP000248066"/>
    </source>
</evidence>
<dbReference type="OrthoDB" id="9770103at2"/>
<dbReference type="PANTHER" id="PTHR30627">
    <property type="entry name" value="PEPTIDOGLYCAN D,D-TRANSPEPTIDASE"/>
    <property type="match status" value="1"/>
</dbReference>
<evidence type="ECO:0000256" key="2">
    <source>
        <dbReference type="ARBA" id="ARBA00004236"/>
    </source>
</evidence>
<feature type="domain" description="Penicillin-binding protein transpeptidase" evidence="16">
    <location>
        <begin position="351"/>
        <end position="666"/>
    </location>
</feature>
<dbReference type="InterPro" id="IPR005311">
    <property type="entry name" value="PBP_dimer"/>
</dbReference>
<comment type="caution">
    <text evidence="18">The sequence shown here is derived from an EMBL/GenBank/DDBJ whole genome shotgun (WGS) entry which is preliminary data.</text>
</comment>
<accession>A0A2W0HE43</accession>
<gene>
    <name evidence="18" type="ORF">CR205_08660</name>
</gene>
<evidence type="ECO:0000259" key="16">
    <source>
        <dbReference type="Pfam" id="PF00905"/>
    </source>
</evidence>
<keyword evidence="19" id="KW-1185">Reference proteome</keyword>
<comment type="similarity">
    <text evidence="4">Belongs to the transpeptidase family.</text>
</comment>
<evidence type="ECO:0000313" key="18">
    <source>
        <dbReference type="EMBL" id="PYZ99206.1"/>
    </source>
</evidence>
<dbReference type="InterPro" id="IPR050515">
    <property type="entry name" value="Beta-lactam/transpept"/>
</dbReference>
<evidence type="ECO:0000256" key="6">
    <source>
        <dbReference type="ARBA" id="ARBA00022475"/>
    </source>
</evidence>
<dbReference type="GO" id="GO:0071555">
    <property type="term" value="P:cell wall organization"/>
    <property type="evidence" value="ECO:0007669"/>
    <property type="project" value="UniProtKB-KW"/>
</dbReference>
<evidence type="ECO:0000256" key="10">
    <source>
        <dbReference type="ARBA" id="ARBA00022989"/>
    </source>
</evidence>
<feature type="transmembrane region" description="Helical" evidence="15">
    <location>
        <begin position="12"/>
        <end position="36"/>
    </location>
</feature>
<dbReference type="Gene3D" id="3.40.710.10">
    <property type="entry name" value="DD-peptidase/beta-lactamase superfamily"/>
    <property type="match status" value="1"/>
</dbReference>
<keyword evidence="8" id="KW-0133">Cell shape</keyword>
<keyword evidence="11 15" id="KW-0472">Membrane</keyword>
<evidence type="ECO:0000256" key="7">
    <source>
        <dbReference type="ARBA" id="ARBA00022692"/>
    </source>
</evidence>
<protein>
    <recommendedName>
        <fullName evidence="5">serine-type D-Ala-D-Ala carboxypeptidase</fullName>
        <ecNumber evidence="5">3.4.16.4</ecNumber>
    </recommendedName>
</protein>
<feature type="domain" description="Penicillin-binding protein dimerisation" evidence="17">
    <location>
        <begin position="59"/>
        <end position="305"/>
    </location>
</feature>
<evidence type="ECO:0000256" key="1">
    <source>
        <dbReference type="ARBA" id="ARBA00004167"/>
    </source>
</evidence>
<evidence type="ECO:0000256" key="11">
    <source>
        <dbReference type="ARBA" id="ARBA00023136"/>
    </source>
</evidence>
<dbReference type="GO" id="GO:0071972">
    <property type="term" value="F:peptidoglycan L,D-transpeptidase activity"/>
    <property type="evidence" value="ECO:0007669"/>
    <property type="project" value="TreeGrafter"/>
</dbReference>
<organism evidence="18 19">
    <name type="scientific">Alteribacter lacisalsi</name>
    <dbReference type="NCBI Taxonomy" id="2045244"/>
    <lineage>
        <taxon>Bacteria</taxon>
        <taxon>Bacillati</taxon>
        <taxon>Bacillota</taxon>
        <taxon>Bacilli</taxon>
        <taxon>Bacillales</taxon>
        <taxon>Bacillaceae</taxon>
        <taxon>Alteribacter</taxon>
    </lineage>
</organism>
<keyword evidence="12" id="KW-0961">Cell wall biogenesis/degradation</keyword>
<dbReference type="GO" id="GO:0008360">
    <property type="term" value="P:regulation of cell shape"/>
    <property type="evidence" value="ECO:0007669"/>
    <property type="project" value="UniProtKB-KW"/>
</dbReference>
<dbReference type="Pfam" id="PF03717">
    <property type="entry name" value="PBP_dimer"/>
    <property type="match status" value="1"/>
</dbReference>
<keyword evidence="7 15" id="KW-0812">Transmembrane</keyword>
<dbReference type="Pfam" id="PF00905">
    <property type="entry name" value="Transpeptidase"/>
    <property type="match status" value="1"/>
</dbReference>
<evidence type="ECO:0000259" key="17">
    <source>
        <dbReference type="Pfam" id="PF03717"/>
    </source>
</evidence>
<dbReference type="GO" id="GO:0009252">
    <property type="term" value="P:peptidoglycan biosynthetic process"/>
    <property type="evidence" value="ECO:0007669"/>
    <property type="project" value="UniProtKB-UniPathway"/>
</dbReference>
<dbReference type="Gene3D" id="3.90.1310.10">
    <property type="entry name" value="Penicillin-binding protein 2a (Domain 2)"/>
    <property type="match status" value="1"/>
</dbReference>
<keyword evidence="9" id="KW-0573">Peptidoglycan synthesis</keyword>
<dbReference type="AlphaFoldDB" id="A0A2W0HE43"/>
<keyword evidence="10 15" id="KW-1133">Transmembrane helix</keyword>
<evidence type="ECO:0000256" key="3">
    <source>
        <dbReference type="ARBA" id="ARBA00004752"/>
    </source>
</evidence>
<dbReference type="Gene3D" id="1.10.10.1230">
    <property type="entry name" value="Penicillin-binding protein, N-terminal non-catalytic domain, head sub-domain"/>
    <property type="match status" value="1"/>
</dbReference>
<feature type="compositionally biased region" description="Acidic residues" evidence="14">
    <location>
        <begin position="685"/>
        <end position="703"/>
    </location>
</feature>
<evidence type="ECO:0000256" key="5">
    <source>
        <dbReference type="ARBA" id="ARBA00012448"/>
    </source>
</evidence>
<comment type="catalytic activity">
    <reaction evidence="13">
        <text>Preferential cleavage: (Ac)2-L-Lys-D-Ala-|-D-Ala. Also transpeptidation of peptidyl-alanyl moieties that are N-acyl substituents of D-alanine.</text>
        <dbReference type="EC" id="3.4.16.4"/>
    </reaction>
</comment>
<dbReference type="EC" id="3.4.16.4" evidence="5"/>